<evidence type="ECO:0000256" key="3">
    <source>
        <dbReference type="ARBA" id="ARBA00022538"/>
    </source>
</evidence>
<sequence length="651" mass="69580">MGAVAAAVALTRWWPAHSEAACLPRAEASVRLQILYAQARRASRALGEARRRVQDEARGAGGALVPRLVRLVAAEWWVFVGVVATAVGAAVVSLWTPVVTGDLINVIARSVRLVAAMDASVAEALRSPARKLLALFVANGLLTFAHTTLVTILGERIGGRLHAEAMDTLLWHDLAFFDSTQSGGLAARLNTDIAEFQSTLKKLVTQGLKSATLTAGVAWQLVSLSPQLTLTLVSTMPVAYVGLALYGRFLRVLRREAREWEALATGLAAEAIANMRTVRSLNAEAAELALYCEARAEQAACSNRFGLHMGAFRGLTNTAIGTMVLVVLYNGGRLVSRGDMSPGDLMAFMIATQSAQRALDALGSLMGQTVRARSAIARVLDIVGLSPAVPRAAGVQPATVLGHVRFMDVDFSYPSRADAPVLSHFNLDVPAGTVVALVGPSGVGKSTVAALLERFYDPTGGEIWLDGLPLTHLDVSWQRRQIGYIPQDPALFSTSIRENLRLGRPAATDEEIAEACRLANAHDFIAAFPAGYDTVVGERGALLSGGQKQRLSIARAILRDPRILILDEATSSLDAESERLVQGALDRLMRGRTVLVIAHRLSTVRNADRIVVMGAVPGHIVEHGTHDELMAKRGAYHRLYTQASAGKAPLP</sequence>
<dbReference type="GO" id="GO:0005743">
    <property type="term" value="C:mitochondrial inner membrane"/>
    <property type="evidence" value="ECO:0007669"/>
    <property type="project" value="UniProtKB-SubCell"/>
</dbReference>
<dbReference type="PROSITE" id="PS50929">
    <property type="entry name" value="ABC_TM1F"/>
    <property type="match status" value="1"/>
</dbReference>
<gene>
    <name evidence="20" type="ORF">H4R18_004777</name>
</gene>
<evidence type="ECO:0000256" key="9">
    <source>
        <dbReference type="ARBA" id="ARBA00022958"/>
    </source>
</evidence>
<evidence type="ECO:0000256" key="5">
    <source>
        <dbReference type="ARBA" id="ARBA00022741"/>
    </source>
</evidence>
<evidence type="ECO:0000256" key="17">
    <source>
        <dbReference type="SAM" id="Phobius"/>
    </source>
</evidence>
<accession>A0A9W8HAP9</accession>
<comment type="subcellular location">
    <subcellularLocation>
        <location evidence="1">Mitochondrion inner membrane</location>
        <topology evidence="1">Multi-pass membrane protein</topology>
    </subcellularLocation>
</comment>
<dbReference type="CDD" id="cd03249">
    <property type="entry name" value="ABC_MTABC3_MDL1_MDL2"/>
    <property type="match status" value="1"/>
</dbReference>
<keyword evidence="8" id="KW-0809">Transit peptide</keyword>
<keyword evidence="4 17" id="KW-0812">Transmembrane</keyword>
<evidence type="ECO:0000259" key="18">
    <source>
        <dbReference type="PROSITE" id="PS50893"/>
    </source>
</evidence>
<dbReference type="SUPFAM" id="SSF90123">
    <property type="entry name" value="ABC transporter transmembrane region"/>
    <property type="match status" value="1"/>
</dbReference>
<dbReference type="Gene3D" id="1.20.1560.10">
    <property type="entry name" value="ABC transporter type 1, transmembrane domain"/>
    <property type="match status" value="1"/>
</dbReference>
<dbReference type="FunFam" id="3.40.50.300:FF:000403">
    <property type="entry name" value="ATP-binding cassette sub-family B member 8, mitochondrial"/>
    <property type="match status" value="1"/>
</dbReference>
<feature type="domain" description="ABC transmembrane type-1" evidence="19">
    <location>
        <begin position="80"/>
        <end position="371"/>
    </location>
</feature>
<evidence type="ECO:0000256" key="8">
    <source>
        <dbReference type="ARBA" id="ARBA00022946"/>
    </source>
</evidence>
<keyword evidence="12" id="KW-0496">Mitochondrion</keyword>
<evidence type="ECO:0000313" key="20">
    <source>
        <dbReference type="EMBL" id="KAJ2778156.1"/>
    </source>
</evidence>
<keyword evidence="11" id="KW-0406">Ion transport</keyword>
<keyword evidence="3" id="KW-0633">Potassium transport</keyword>
<dbReference type="PROSITE" id="PS00211">
    <property type="entry name" value="ABC_TRANSPORTER_1"/>
    <property type="match status" value="1"/>
</dbReference>
<evidence type="ECO:0000256" key="11">
    <source>
        <dbReference type="ARBA" id="ARBA00023065"/>
    </source>
</evidence>
<dbReference type="SUPFAM" id="SSF52540">
    <property type="entry name" value="P-loop containing nucleoside triphosphate hydrolases"/>
    <property type="match status" value="1"/>
</dbReference>
<keyword evidence="9" id="KW-0630">Potassium</keyword>
<evidence type="ECO:0000313" key="21">
    <source>
        <dbReference type="Proteomes" id="UP001140217"/>
    </source>
</evidence>
<evidence type="ECO:0000256" key="2">
    <source>
        <dbReference type="ARBA" id="ARBA00022448"/>
    </source>
</evidence>
<dbReference type="GO" id="GO:0016887">
    <property type="term" value="F:ATP hydrolysis activity"/>
    <property type="evidence" value="ECO:0007669"/>
    <property type="project" value="InterPro"/>
</dbReference>
<keyword evidence="10 17" id="KW-1133">Transmembrane helix</keyword>
<dbReference type="EMBL" id="JANBUL010000246">
    <property type="protein sequence ID" value="KAJ2778156.1"/>
    <property type="molecule type" value="Genomic_DNA"/>
</dbReference>
<feature type="domain" description="ABC transporter" evidence="18">
    <location>
        <begin position="404"/>
        <end position="642"/>
    </location>
</feature>
<dbReference type="PANTHER" id="PTHR43394">
    <property type="entry name" value="ATP-DEPENDENT PERMEASE MDL1, MITOCHONDRIAL"/>
    <property type="match status" value="1"/>
</dbReference>
<dbReference type="InterPro" id="IPR036640">
    <property type="entry name" value="ABC1_TM_sf"/>
</dbReference>
<keyword evidence="6" id="KW-0999">Mitochondrion inner membrane</keyword>
<proteinExistence type="predicted"/>
<keyword evidence="13 17" id="KW-0472">Membrane</keyword>
<dbReference type="InterPro" id="IPR003593">
    <property type="entry name" value="AAA+_ATPase"/>
</dbReference>
<dbReference type="PANTHER" id="PTHR43394:SF17">
    <property type="entry name" value="MITOCHONDRIAL POTASSIUM CHANNEL ATP-BINDING SUBUNIT"/>
    <property type="match status" value="1"/>
</dbReference>
<name>A0A9W8HAP9_9FUNG</name>
<keyword evidence="2" id="KW-0813">Transport</keyword>
<reference evidence="20" key="1">
    <citation type="submission" date="2022-07" db="EMBL/GenBank/DDBJ databases">
        <title>Phylogenomic reconstructions and comparative analyses of Kickxellomycotina fungi.</title>
        <authorList>
            <person name="Reynolds N.K."/>
            <person name="Stajich J.E."/>
            <person name="Barry K."/>
            <person name="Grigoriev I.V."/>
            <person name="Crous P."/>
            <person name="Smith M.E."/>
        </authorList>
    </citation>
    <scope>NUCLEOTIDE SEQUENCE</scope>
    <source>
        <strain evidence="20">NBRC 105414</strain>
    </source>
</reference>
<evidence type="ECO:0000256" key="7">
    <source>
        <dbReference type="ARBA" id="ARBA00022840"/>
    </source>
</evidence>
<evidence type="ECO:0000256" key="13">
    <source>
        <dbReference type="ARBA" id="ARBA00023136"/>
    </source>
</evidence>
<dbReference type="GO" id="GO:0005524">
    <property type="term" value="F:ATP binding"/>
    <property type="evidence" value="ECO:0007669"/>
    <property type="project" value="UniProtKB-KW"/>
</dbReference>
<organism evidence="20 21">
    <name type="scientific">Coemansia javaensis</name>
    <dbReference type="NCBI Taxonomy" id="2761396"/>
    <lineage>
        <taxon>Eukaryota</taxon>
        <taxon>Fungi</taxon>
        <taxon>Fungi incertae sedis</taxon>
        <taxon>Zoopagomycota</taxon>
        <taxon>Kickxellomycotina</taxon>
        <taxon>Kickxellomycetes</taxon>
        <taxon>Kickxellales</taxon>
        <taxon>Kickxellaceae</taxon>
        <taxon>Coemansia</taxon>
    </lineage>
</organism>
<evidence type="ECO:0000256" key="6">
    <source>
        <dbReference type="ARBA" id="ARBA00022792"/>
    </source>
</evidence>
<dbReference type="GO" id="GO:0090374">
    <property type="term" value="P:oligopeptide export from mitochondrion"/>
    <property type="evidence" value="ECO:0007669"/>
    <property type="project" value="TreeGrafter"/>
</dbReference>
<comment type="caution">
    <text evidence="20">The sequence shown here is derived from an EMBL/GenBank/DDBJ whole genome shotgun (WGS) entry which is preliminary data.</text>
</comment>
<dbReference type="Pfam" id="PF00005">
    <property type="entry name" value="ABC_tran"/>
    <property type="match status" value="1"/>
</dbReference>
<keyword evidence="5" id="KW-0547">Nucleotide-binding</keyword>
<evidence type="ECO:0000256" key="10">
    <source>
        <dbReference type="ARBA" id="ARBA00022989"/>
    </source>
</evidence>
<dbReference type="CDD" id="cd18574">
    <property type="entry name" value="ABC_6TM_ABCB8_like"/>
    <property type="match status" value="1"/>
</dbReference>
<evidence type="ECO:0000256" key="4">
    <source>
        <dbReference type="ARBA" id="ARBA00022692"/>
    </source>
</evidence>
<dbReference type="Pfam" id="PF00664">
    <property type="entry name" value="ABC_membrane"/>
    <property type="match status" value="1"/>
</dbReference>
<evidence type="ECO:0000256" key="12">
    <source>
        <dbReference type="ARBA" id="ARBA00023128"/>
    </source>
</evidence>
<protein>
    <recommendedName>
        <fullName evidence="14">Mitochondrial potassium channel ATP-binding subunit</fullName>
    </recommendedName>
    <alternativeName>
        <fullName evidence="16">ATP-binding cassette sub-family B member 8, mitochondrial</fullName>
    </alternativeName>
    <alternativeName>
        <fullName evidence="15">Mitochondrial sulfonylurea-receptor</fullName>
    </alternativeName>
</protein>
<dbReference type="InterPro" id="IPR003439">
    <property type="entry name" value="ABC_transporter-like_ATP-bd"/>
</dbReference>
<dbReference type="Gene3D" id="3.40.50.300">
    <property type="entry name" value="P-loop containing nucleotide triphosphate hydrolases"/>
    <property type="match status" value="1"/>
</dbReference>
<dbReference type="GO" id="GO:0015421">
    <property type="term" value="F:ABC-type oligopeptide transporter activity"/>
    <property type="evidence" value="ECO:0007669"/>
    <property type="project" value="TreeGrafter"/>
</dbReference>
<dbReference type="InterPro" id="IPR027417">
    <property type="entry name" value="P-loop_NTPase"/>
</dbReference>
<feature type="transmembrane region" description="Helical" evidence="17">
    <location>
        <begin position="76"/>
        <end position="95"/>
    </location>
</feature>
<dbReference type="InterPro" id="IPR017871">
    <property type="entry name" value="ABC_transporter-like_CS"/>
</dbReference>
<evidence type="ECO:0000256" key="14">
    <source>
        <dbReference type="ARBA" id="ARBA00040439"/>
    </source>
</evidence>
<dbReference type="OrthoDB" id="6500128at2759"/>
<evidence type="ECO:0000256" key="16">
    <source>
        <dbReference type="ARBA" id="ARBA00042968"/>
    </source>
</evidence>
<dbReference type="AlphaFoldDB" id="A0A9W8HAP9"/>
<keyword evidence="21" id="KW-1185">Reference proteome</keyword>
<feature type="transmembrane region" description="Helical" evidence="17">
    <location>
        <begin position="228"/>
        <end position="246"/>
    </location>
</feature>
<keyword evidence="7" id="KW-0067">ATP-binding</keyword>
<dbReference type="SMART" id="SM00382">
    <property type="entry name" value="AAA"/>
    <property type="match status" value="1"/>
</dbReference>
<evidence type="ECO:0000256" key="15">
    <source>
        <dbReference type="ARBA" id="ARBA00041416"/>
    </source>
</evidence>
<dbReference type="PROSITE" id="PS50893">
    <property type="entry name" value="ABC_TRANSPORTER_2"/>
    <property type="match status" value="1"/>
</dbReference>
<dbReference type="GO" id="GO:0006813">
    <property type="term" value="P:potassium ion transport"/>
    <property type="evidence" value="ECO:0007669"/>
    <property type="project" value="UniProtKB-KW"/>
</dbReference>
<dbReference type="Proteomes" id="UP001140217">
    <property type="component" value="Unassembled WGS sequence"/>
</dbReference>
<dbReference type="InterPro" id="IPR011527">
    <property type="entry name" value="ABC1_TM_dom"/>
</dbReference>
<evidence type="ECO:0000256" key="1">
    <source>
        <dbReference type="ARBA" id="ARBA00004448"/>
    </source>
</evidence>
<feature type="transmembrane region" description="Helical" evidence="17">
    <location>
        <begin position="132"/>
        <end position="153"/>
    </location>
</feature>
<dbReference type="InterPro" id="IPR039421">
    <property type="entry name" value="Type_1_exporter"/>
</dbReference>
<evidence type="ECO:0000259" key="19">
    <source>
        <dbReference type="PROSITE" id="PS50929"/>
    </source>
</evidence>